<reference evidence="2" key="1">
    <citation type="submission" date="2016-10" db="EMBL/GenBank/DDBJ databases">
        <authorList>
            <person name="Varghese N."/>
            <person name="Submissions S."/>
        </authorList>
    </citation>
    <scope>NUCLEOTIDE SEQUENCE [LARGE SCALE GENOMIC DNA]</scope>
    <source>
        <strain evidence="2">DSM 44796</strain>
    </source>
</reference>
<proteinExistence type="predicted"/>
<evidence type="ECO:0000313" key="1">
    <source>
        <dbReference type="EMBL" id="SDI92430.1"/>
    </source>
</evidence>
<dbReference type="EMBL" id="FNET01000001">
    <property type="protein sequence ID" value="SDI92430.1"/>
    <property type="molecule type" value="Genomic_DNA"/>
</dbReference>
<dbReference type="RefSeq" id="WP_090003615.1">
    <property type="nucleotide sequence ID" value="NZ_FNET01000001.1"/>
</dbReference>
<name>A0A1G8PKQ8_9PSEU</name>
<dbReference type="Proteomes" id="UP000199682">
    <property type="component" value="Unassembled WGS sequence"/>
</dbReference>
<dbReference type="AlphaFoldDB" id="A0A1G8PKQ8"/>
<sequence length="359" mass="39335">MTDVVCYYHDPIKAPLLRDGVLPALAATEAAFPDITGHVERHWLHGPHVRVVLSGPSSPTAALLLATLLRSYLAAHPSTVELDEASLLAHAESAAIAELLLPPFTPFHPNNSVRIEPTDDTRLRSLLSEAHIDVRAEGLRLGVPALRQSFSVPRATLALTAMAVHASRYPAGLRYGYHSFVSHVEDFLLANDSDGTIRSKLDSIWTANASAARALVEQVALGHPTTHLEAAWQTWTIALRLTTQERYDAGLLTADPNPRHGERAYEVGDEDAIRRYNYGERTKFSDYHTAMWTVDLSDPAIARSMAVYRIGTNVLYQLLAICDVTPMERYAAAHLLANAAQQILGTTWAEQFAALPKVG</sequence>
<evidence type="ECO:0000313" key="2">
    <source>
        <dbReference type="Proteomes" id="UP000199682"/>
    </source>
</evidence>
<accession>A0A1G8PKQ8</accession>
<protein>
    <submittedName>
        <fullName evidence="1">Lantibiotic biosynthesis dehydratase C-term</fullName>
    </submittedName>
</protein>
<organism evidence="1 2">
    <name type="scientific">Lentzea albidocapillata subsp. violacea</name>
    <dbReference type="NCBI Taxonomy" id="128104"/>
    <lineage>
        <taxon>Bacteria</taxon>
        <taxon>Bacillati</taxon>
        <taxon>Actinomycetota</taxon>
        <taxon>Actinomycetes</taxon>
        <taxon>Pseudonocardiales</taxon>
        <taxon>Pseudonocardiaceae</taxon>
        <taxon>Lentzea</taxon>
    </lineage>
</organism>
<gene>
    <name evidence="1" type="ORF">SAMN04488074_10150</name>
</gene>